<dbReference type="NCBIfam" id="TIGR02532">
    <property type="entry name" value="IV_pilin_GFxxxE"/>
    <property type="match status" value="1"/>
</dbReference>
<organism evidence="3 4">
    <name type="scientific">Pseudocitrobacter corydidari</name>
    <dbReference type="NCBI Taxonomy" id="2891570"/>
    <lineage>
        <taxon>Bacteria</taxon>
        <taxon>Pseudomonadati</taxon>
        <taxon>Pseudomonadota</taxon>
        <taxon>Gammaproteobacteria</taxon>
        <taxon>Enterobacterales</taxon>
        <taxon>Enterobacteriaceae</taxon>
        <taxon>Pseudocitrobacter</taxon>
    </lineage>
</organism>
<protein>
    <recommendedName>
        <fullName evidence="5">Prepilin-type N-terminal cleavage/methylation domain-containing protein</fullName>
    </recommendedName>
</protein>
<comment type="subcellular location">
    <subcellularLocation>
        <location evidence="1">Membrane</location>
        <topology evidence="1">Single-pass membrane protein</topology>
    </subcellularLocation>
</comment>
<keyword evidence="2" id="KW-0472">Membrane</keyword>
<keyword evidence="4" id="KW-1185">Reference proteome</keyword>
<dbReference type="SUPFAM" id="SSF54523">
    <property type="entry name" value="Pili subunits"/>
    <property type="match status" value="1"/>
</dbReference>
<evidence type="ECO:0000313" key="4">
    <source>
        <dbReference type="Proteomes" id="UP001199659"/>
    </source>
</evidence>
<dbReference type="Proteomes" id="UP001199659">
    <property type="component" value="Chromosome"/>
</dbReference>
<gene>
    <name evidence="3" type="ORF">G163CM_45970</name>
</gene>
<evidence type="ECO:0000313" key="3">
    <source>
        <dbReference type="EMBL" id="UGS43814.1"/>
    </source>
</evidence>
<name>A0ABY3SD07_9ENTR</name>
<evidence type="ECO:0000256" key="1">
    <source>
        <dbReference type="ARBA" id="ARBA00004167"/>
    </source>
</evidence>
<keyword evidence="2" id="KW-1133">Transmembrane helix</keyword>
<evidence type="ECO:0000256" key="2">
    <source>
        <dbReference type="SAM" id="Phobius"/>
    </source>
</evidence>
<accession>A0ABY3SD07</accession>
<reference evidence="3 4" key="1">
    <citation type="journal article" date="2022" name="Int. J. Syst. Evol. Microbiol.">
        <title>Pseudocitrobacter corydidari sp. nov., isolated from the Asian emerald cockroach Corydidarum magnifica.</title>
        <authorList>
            <person name="Guzman J."/>
            <person name="Poehlein A."/>
            <person name="Glaeser S.P."/>
            <person name="Schwengers O."/>
            <person name="Blom J."/>
            <person name="Hollensteiner J."/>
            <person name="Kampfer P."/>
            <person name="Vilcinskas A."/>
        </authorList>
    </citation>
    <scope>NUCLEOTIDE SEQUENCE [LARGE SCALE GENOMIC DNA]</scope>
    <source>
        <strain evidence="3">G163CM</strain>
    </source>
</reference>
<keyword evidence="2" id="KW-0812">Transmembrane</keyword>
<proteinExistence type="predicted"/>
<dbReference type="InterPro" id="IPR045584">
    <property type="entry name" value="Pilin-like"/>
</dbReference>
<dbReference type="InterPro" id="IPR012902">
    <property type="entry name" value="N_methyl_site"/>
</dbReference>
<feature type="transmembrane region" description="Helical" evidence="2">
    <location>
        <begin position="12"/>
        <end position="33"/>
    </location>
</feature>
<dbReference type="RefSeq" id="WP_255689192.1">
    <property type="nucleotide sequence ID" value="NZ_CP087880.1"/>
</dbReference>
<sequence length="166" mass="18862">MKIFRSLKGFTLTEIILVLVIGAVLTISVFIMYKKVDTNNRLNEELAYIGVVRSEMESIYTGFYNIPGRTAGQHLSVFMNLMNKPKVIFYPEASNSIYYKNSLGGKTYITYYGSGYNGNSALNHCIRISSKDYPLDRISNAYKAMGYYVEEFRSQAGSLEGLWICF</sequence>
<dbReference type="EMBL" id="CP087880">
    <property type="protein sequence ID" value="UGS43814.1"/>
    <property type="molecule type" value="Genomic_DNA"/>
</dbReference>
<evidence type="ECO:0008006" key="5">
    <source>
        <dbReference type="Google" id="ProtNLM"/>
    </source>
</evidence>